<organism evidence="15 16">
    <name type="scientific">Candida glabrata</name>
    <name type="common">Yeast</name>
    <name type="synonym">Torulopsis glabrata</name>
    <dbReference type="NCBI Taxonomy" id="5478"/>
    <lineage>
        <taxon>Eukaryota</taxon>
        <taxon>Fungi</taxon>
        <taxon>Dikarya</taxon>
        <taxon>Ascomycota</taxon>
        <taxon>Saccharomycotina</taxon>
        <taxon>Saccharomycetes</taxon>
        <taxon>Saccharomycetales</taxon>
        <taxon>Saccharomycetaceae</taxon>
        <taxon>Nakaseomyces</taxon>
    </lineage>
</organism>
<evidence type="ECO:0000313" key="15">
    <source>
        <dbReference type="EMBL" id="KTB04598.1"/>
    </source>
</evidence>
<dbReference type="GO" id="GO:0016562">
    <property type="term" value="P:protein import into peroxisome matrix, receptor recycling"/>
    <property type="evidence" value="ECO:0007669"/>
    <property type="project" value="EnsemblFungi"/>
</dbReference>
<proteinExistence type="inferred from homology"/>
<evidence type="ECO:0000256" key="4">
    <source>
        <dbReference type="ARBA" id="ARBA00022593"/>
    </source>
</evidence>
<evidence type="ECO:0000256" key="13">
    <source>
        <dbReference type="SAM" id="MobiDB-lite"/>
    </source>
</evidence>
<keyword evidence="5" id="KW-0547">Nucleotide-binding</keyword>
<keyword evidence="6" id="KW-0378">Hydrolase</keyword>
<dbReference type="GO" id="GO:1904949">
    <property type="term" value="C:ATPase complex"/>
    <property type="evidence" value="ECO:0007669"/>
    <property type="project" value="EnsemblFungi"/>
</dbReference>
<dbReference type="Pfam" id="PF00004">
    <property type="entry name" value="AAA"/>
    <property type="match status" value="2"/>
</dbReference>
<dbReference type="GO" id="GO:0005524">
    <property type="term" value="F:ATP binding"/>
    <property type="evidence" value="ECO:0007669"/>
    <property type="project" value="UniProtKB-KW"/>
</dbReference>
<dbReference type="VEuPathDB" id="FungiDB:CAGL0H09174g"/>
<keyword evidence="4" id="KW-0962">Peroxisome biogenesis</keyword>
<dbReference type="InterPro" id="IPR027417">
    <property type="entry name" value="P-loop_NTPase"/>
</dbReference>
<protein>
    <recommendedName>
        <fullName evidence="11">Peroxisomal ATPase PEX1</fullName>
    </recommendedName>
    <alternativeName>
        <fullName evidence="10">Peroxin-1</fullName>
    </alternativeName>
</protein>
<dbReference type="SUPFAM" id="SSF52540">
    <property type="entry name" value="P-loop containing nucleoside triphosphate hydrolases"/>
    <property type="match status" value="2"/>
</dbReference>
<dbReference type="GO" id="GO:0005778">
    <property type="term" value="C:peroxisomal membrane"/>
    <property type="evidence" value="ECO:0007669"/>
    <property type="project" value="EnsemblFungi"/>
</dbReference>
<dbReference type="GO" id="GO:0016887">
    <property type="term" value="F:ATP hydrolysis activity"/>
    <property type="evidence" value="ECO:0007669"/>
    <property type="project" value="EnsemblFungi"/>
</dbReference>
<dbReference type="Proteomes" id="UP000054886">
    <property type="component" value="Unassembled WGS sequence"/>
</dbReference>
<gene>
    <name evidence="15" type="ORF">AO440_002290</name>
</gene>
<dbReference type="Gene3D" id="3.10.330.10">
    <property type="match status" value="1"/>
</dbReference>
<evidence type="ECO:0000256" key="10">
    <source>
        <dbReference type="ARBA" id="ARBA00032509"/>
    </source>
</evidence>
<evidence type="ECO:0000256" key="9">
    <source>
        <dbReference type="ARBA" id="ARBA00023136"/>
    </source>
</evidence>
<dbReference type="InterPro" id="IPR009010">
    <property type="entry name" value="Asp_de-COase-like_dom_sf"/>
</dbReference>
<dbReference type="Gene3D" id="1.10.8.60">
    <property type="match status" value="1"/>
</dbReference>
<evidence type="ECO:0000313" key="16">
    <source>
        <dbReference type="Proteomes" id="UP000054886"/>
    </source>
</evidence>
<dbReference type="PANTHER" id="PTHR23077:SF12">
    <property type="entry name" value="PEROXISOMAL ATPASE PEX1"/>
    <property type="match status" value="1"/>
</dbReference>
<dbReference type="GO" id="GO:0043335">
    <property type="term" value="P:protein unfolding"/>
    <property type="evidence" value="ECO:0007669"/>
    <property type="project" value="EnsemblFungi"/>
</dbReference>
<sequence length="1031" mass="114245">MEAATKVVYSHDVKGNFVRLPIELVDAVEAANIQVQDVKVKLHGSELLTLGWDGFETTTNGTVEINASLAKLYSLKPGQIITTSIAKFTEDEVAIEVHLEPNSSYDWDIIEGNSQLIQDSILFQTRAVTLQKPFICYLDSMIATFKVTRIVPENVKTVKLTDGTLVVVAPKLNTKSKQKLKNSVPEKCKRLVKSRLCEQQENLEGLTVIIRGEPEKESEYGCISVKRKLHVKNKDPYLRQIPVRVCYSDLVAQEHVLIAPLVWQCLALTAANNELFELWINTINVQVASSPEDITLIFRPFGSNQHHHTSESKKKSEISQLLDQLKGSLIATDLVLTKQQCVLEIKSNNGEKVPVVDLKDLSHPLEKFLYLNSEPKDISLPPDVLHFSQLHDFGDINVEPIQSVLEVLEEQLLSPLNPAPAFLVEGESGMGKTMLFKYLQRRLATQNQLNVMYIDCNDLLKYSSFEKLRRFWGGIISSCYWTQPAVILMDNADSVFPTTKSDDAQQQAQMQSPHSLGNVARQTLVYLVETLTHMNTKSRGCVRVVLGAAKKYSLDAMFFDTHFVCETYSLKAPNRDQRAMYLQGFCGTHGEGNTSAYGLCLDSRLDWADIAAETEGFSVRDLKMFSEMLYYRTVMAQRMSQDGSGLVDQVVLDSCVKDFTPSSLRGVQLTKGTGVRWDSIGALQEAKQILLETLEWPTRYAPVFAKCPLRLRSGLLLYGYPGCGKTLLAGAVAHQCGLNFISVKGPEILDKYIGASEQNVRELFERAQSVRPCVLFFDEFDAIAPKRGHDSTGVTDRVVNQLLTQMDGAEGLEGVYVLAATSRPDLIDAALLRPGRLDRSVLCDMPDESARLDILRAITREQPGGATQLRVAADVDLAEIARGTRGFSGADLQSLCYNAYLKAVQRQLAHVSTTPTAEQKATDHMEYVVLPGNDTTITADQIRKIVASRKGYEAVSDYPNGTSGSSENSAQNPDIQAADLQEALQETKPSVSATELARLRTVYANFASDRTGEMPAPHTDPADIGTKLSLM</sequence>
<comment type="catalytic activity">
    <reaction evidence="12">
        <text>ATP + H2O = ADP + phosphate + H(+)</text>
        <dbReference type="Rhea" id="RHEA:13065"/>
        <dbReference type="ChEBI" id="CHEBI:15377"/>
        <dbReference type="ChEBI" id="CHEBI:15378"/>
        <dbReference type="ChEBI" id="CHEBI:30616"/>
        <dbReference type="ChEBI" id="CHEBI:43474"/>
        <dbReference type="ChEBI" id="CHEBI:456216"/>
    </reaction>
    <physiologicalReaction direction="left-to-right" evidence="12">
        <dbReference type="Rhea" id="RHEA:13066"/>
    </physiologicalReaction>
</comment>
<dbReference type="InterPro" id="IPR003593">
    <property type="entry name" value="AAA+_ATPase"/>
</dbReference>
<dbReference type="GO" id="GO:0140318">
    <property type="term" value="F:protein transporter activity"/>
    <property type="evidence" value="ECO:0007669"/>
    <property type="project" value="EnsemblFungi"/>
</dbReference>
<evidence type="ECO:0000256" key="6">
    <source>
        <dbReference type="ARBA" id="ARBA00022801"/>
    </source>
</evidence>
<dbReference type="InterPro" id="IPR029067">
    <property type="entry name" value="CDC48_domain_2-like_sf"/>
</dbReference>
<dbReference type="PANTHER" id="PTHR23077">
    <property type="entry name" value="AAA-FAMILY ATPASE"/>
    <property type="match status" value="1"/>
</dbReference>
<evidence type="ECO:0000256" key="8">
    <source>
        <dbReference type="ARBA" id="ARBA00022927"/>
    </source>
</evidence>
<dbReference type="VEuPathDB" id="FungiDB:B1J91_H09174g"/>
<accession>A0A0W0CYD8</accession>
<feature type="region of interest" description="Disordered" evidence="13">
    <location>
        <begin position="1010"/>
        <end position="1031"/>
    </location>
</feature>
<evidence type="ECO:0000256" key="5">
    <source>
        <dbReference type="ARBA" id="ARBA00022741"/>
    </source>
</evidence>
<dbReference type="CDD" id="cd19526">
    <property type="entry name" value="RecA-like_PEX1_r2"/>
    <property type="match status" value="1"/>
</dbReference>
<keyword evidence="3" id="KW-0813">Transport</keyword>
<dbReference type="InterPro" id="IPR015342">
    <property type="entry name" value="PEX1-N_C-lobe"/>
</dbReference>
<evidence type="ECO:0000259" key="14">
    <source>
        <dbReference type="SMART" id="SM00382"/>
    </source>
</evidence>
<dbReference type="SUPFAM" id="SSF50692">
    <property type="entry name" value="ADC-like"/>
    <property type="match status" value="1"/>
</dbReference>
<comment type="subcellular location">
    <subcellularLocation>
        <location evidence="1">Membrane</location>
    </subcellularLocation>
</comment>
<evidence type="ECO:0000256" key="7">
    <source>
        <dbReference type="ARBA" id="ARBA00022840"/>
    </source>
</evidence>
<dbReference type="Gene3D" id="3.40.50.300">
    <property type="entry name" value="P-loop containing nucleotide triphosphate hydrolases"/>
    <property type="match status" value="2"/>
</dbReference>
<dbReference type="VEuPathDB" id="FungiDB:GWK60_H09141"/>
<dbReference type="AlphaFoldDB" id="A0A0W0CYD8"/>
<dbReference type="InterPro" id="IPR003959">
    <property type="entry name" value="ATPase_AAA_core"/>
</dbReference>
<feature type="domain" description="AAA+ ATPase" evidence="14">
    <location>
        <begin position="418"/>
        <end position="550"/>
    </location>
</feature>
<dbReference type="EMBL" id="LLZZ01000116">
    <property type="protein sequence ID" value="KTB04598.1"/>
    <property type="molecule type" value="Genomic_DNA"/>
</dbReference>
<dbReference type="SMART" id="SM00382">
    <property type="entry name" value="AAA"/>
    <property type="match status" value="2"/>
</dbReference>
<keyword evidence="8" id="KW-0653">Protein transport</keyword>
<evidence type="ECO:0000256" key="3">
    <source>
        <dbReference type="ARBA" id="ARBA00022448"/>
    </source>
</evidence>
<dbReference type="SUPFAM" id="SSF54585">
    <property type="entry name" value="Cdc48 domain 2-like"/>
    <property type="match status" value="1"/>
</dbReference>
<dbReference type="Pfam" id="PF17862">
    <property type="entry name" value="AAA_lid_3"/>
    <property type="match status" value="1"/>
</dbReference>
<evidence type="ECO:0000256" key="2">
    <source>
        <dbReference type="ARBA" id="ARBA00006914"/>
    </source>
</evidence>
<keyword evidence="7" id="KW-0067">ATP-binding</keyword>
<dbReference type="FunFam" id="3.40.50.300:FF:000149">
    <property type="entry name" value="Nuclear valosin-containing protein-like"/>
    <property type="match status" value="1"/>
</dbReference>
<keyword evidence="9" id="KW-0472">Membrane</keyword>
<evidence type="ECO:0000256" key="11">
    <source>
        <dbReference type="ARBA" id="ARBA00034532"/>
    </source>
</evidence>
<reference evidence="15 16" key="1">
    <citation type="submission" date="2015-10" db="EMBL/GenBank/DDBJ databases">
        <title>Draft genomes sequences of Candida glabrata isolates 1A, 1B, 2A, 2B, 3A and 3B.</title>
        <authorList>
            <person name="Haavelsrud O.E."/>
            <person name="Gaustad P."/>
        </authorList>
    </citation>
    <scope>NUCLEOTIDE SEQUENCE [LARGE SCALE GENOMIC DNA]</scope>
    <source>
        <strain evidence="15">910700640</strain>
    </source>
</reference>
<comment type="caution">
    <text evidence="15">The sequence shown here is derived from an EMBL/GenBank/DDBJ whole genome shotgun (WGS) entry which is preliminary data.</text>
</comment>
<evidence type="ECO:0000256" key="12">
    <source>
        <dbReference type="ARBA" id="ARBA00048778"/>
    </source>
</evidence>
<dbReference type="GO" id="GO:0005829">
    <property type="term" value="C:cytosol"/>
    <property type="evidence" value="ECO:0007669"/>
    <property type="project" value="TreeGrafter"/>
</dbReference>
<dbReference type="PROSITE" id="PS00674">
    <property type="entry name" value="AAA"/>
    <property type="match status" value="1"/>
</dbReference>
<dbReference type="InterPro" id="IPR041569">
    <property type="entry name" value="AAA_lid_3"/>
</dbReference>
<name>A0A0W0CYD8_CANGB</name>
<dbReference type="Pfam" id="PF09262">
    <property type="entry name" value="PEX-1N"/>
    <property type="match status" value="1"/>
</dbReference>
<comment type="similarity">
    <text evidence="2">Belongs to the AAA ATPase family.</text>
</comment>
<dbReference type="VEuPathDB" id="FungiDB:GVI51_H09075"/>
<feature type="domain" description="AAA+ ATPase" evidence="14">
    <location>
        <begin position="711"/>
        <end position="847"/>
    </location>
</feature>
<evidence type="ECO:0000256" key="1">
    <source>
        <dbReference type="ARBA" id="ARBA00004370"/>
    </source>
</evidence>
<dbReference type="InterPro" id="IPR003960">
    <property type="entry name" value="ATPase_AAA_CS"/>
</dbReference>
<dbReference type="InterPro" id="IPR050168">
    <property type="entry name" value="AAA_ATPase_domain"/>
</dbReference>